<keyword evidence="2" id="KW-0732">Signal</keyword>
<dbReference type="EMBL" id="CP101740">
    <property type="protein sequence ID" value="UUL82407.1"/>
    <property type="molecule type" value="Genomic_DNA"/>
</dbReference>
<evidence type="ECO:0000313" key="5">
    <source>
        <dbReference type="Proteomes" id="UP001058533"/>
    </source>
</evidence>
<name>A0ABY5L6K1_9SPHN</name>
<keyword evidence="5" id="KW-1185">Reference proteome</keyword>
<evidence type="ECO:0000256" key="2">
    <source>
        <dbReference type="SAM" id="SignalP"/>
    </source>
</evidence>
<dbReference type="InterPro" id="IPR050546">
    <property type="entry name" value="Glycosyl_Hydrlase_16"/>
</dbReference>
<dbReference type="SUPFAM" id="SSF49899">
    <property type="entry name" value="Concanavalin A-like lectins/glucanases"/>
    <property type="match status" value="1"/>
</dbReference>
<sequence>MIRLFMTSAALLAAAIASAQTVPGEKAKAALLTLSAYVEDAAPPAFEPVADTYKGGTTYPAAAKVSLESFEVPVGANTIYVTVNLDGETANTVIASVRVFNGDKGRASPDTTKSVFFRPGDPLRQTVSFEVSGMVEGANVKISQTSVPDGGTRINGDQLATARAGAINVALPTGRAPMQFAPIGNLAYEATGATIKFDDKGGLGTWTTALAHGRTQVGNGESGYYGTVAMGGLERRGDVLAIKSGKLTAPVRDGLVQYAHRGQVLTGQRAPEMQFRYGTIEWEAIMPDRKDSWPALWLLPTTGWPPEIDVYEGFGYNGSWRFPSSLSSNLHGGKNNQRTFTRPADRQTMATHGLKPTLTTEFHKFATVVEPNWITMYVDGVETIRYANPFAGVLWYPLMNVAVKASPTSPYADGSGEMLVRSVRIWKAQ</sequence>
<organism evidence="4 5">
    <name type="scientific">Sphingomonas qomolangmaensis</name>
    <dbReference type="NCBI Taxonomy" id="2918765"/>
    <lineage>
        <taxon>Bacteria</taxon>
        <taxon>Pseudomonadati</taxon>
        <taxon>Pseudomonadota</taxon>
        <taxon>Alphaproteobacteria</taxon>
        <taxon>Sphingomonadales</taxon>
        <taxon>Sphingomonadaceae</taxon>
        <taxon>Sphingomonas</taxon>
    </lineage>
</organism>
<dbReference type="RefSeq" id="WP_256506233.1">
    <property type="nucleotide sequence ID" value="NZ_CP101740.1"/>
</dbReference>
<dbReference type="InterPro" id="IPR013320">
    <property type="entry name" value="ConA-like_dom_sf"/>
</dbReference>
<evidence type="ECO:0000259" key="3">
    <source>
        <dbReference type="PROSITE" id="PS51762"/>
    </source>
</evidence>
<evidence type="ECO:0000313" key="4">
    <source>
        <dbReference type="EMBL" id="UUL82407.1"/>
    </source>
</evidence>
<gene>
    <name evidence="4" type="ORF">NMP03_14735</name>
</gene>
<dbReference type="Pfam" id="PF00722">
    <property type="entry name" value="Glyco_hydro_16"/>
    <property type="match status" value="1"/>
</dbReference>
<dbReference type="PANTHER" id="PTHR10963">
    <property type="entry name" value="GLYCOSYL HYDROLASE-RELATED"/>
    <property type="match status" value="1"/>
</dbReference>
<feature type="domain" description="GH16" evidence="3">
    <location>
        <begin position="188"/>
        <end position="429"/>
    </location>
</feature>
<dbReference type="InterPro" id="IPR000757">
    <property type="entry name" value="Beta-glucanase-like"/>
</dbReference>
<dbReference type="PANTHER" id="PTHR10963:SF60">
    <property type="entry name" value="GRAM-NEGATIVE BACTERIA-BINDING PROTEIN 1-RELATED"/>
    <property type="match status" value="1"/>
</dbReference>
<evidence type="ECO:0000256" key="1">
    <source>
        <dbReference type="ARBA" id="ARBA00006865"/>
    </source>
</evidence>
<feature type="signal peptide" evidence="2">
    <location>
        <begin position="1"/>
        <end position="19"/>
    </location>
</feature>
<proteinExistence type="inferred from homology"/>
<accession>A0ABY5L6K1</accession>
<dbReference type="Proteomes" id="UP001058533">
    <property type="component" value="Chromosome"/>
</dbReference>
<dbReference type="Gene3D" id="2.60.120.200">
    <property type="match status" value="1"/>
</dbReference>
<comment type="similarity">
    <text evidence="1">Belongs to the glycosyl hydrolase 16 family.</text>
</comment>
<feature type="chain" id="PRO_5046722029" evidence="2">
    <location>
        <begin position="20"/>
        <end position="429"/>
    </location>
</feature>
<reference evidence="4" key="1">
    <citation type="submission" date="2022-07" db="EMBL/GenBank/DDBJ databases">
        <title>Sphingomonas sp. nov., a novel bacterium isolated from the north slope of the Mount Everest.</title>
        <authorList>
            <person name="Cui X."/>
            <person name="Liu Y."/>
        </authorList>
    </citation>
    <scope>NUCLEOTIDE SEQUENCE</scope>
    <source>
        <strain evidence="4">S5-59</strain>
    </source>
</reference>
<protein>
    <submittedName>
        <fullName evidence="4">Family 16 glycosylhydrolase</fullName>
    </submittedName>
</protein>
<dbReference type="PROSITE" id="PS51762">
    <property type="entry name" value="GH16_2"/>
    <property type="match status" value="1"/>
</dbReference>